<reference evidence="1" key="1">
    <citation type="submission" date="2018-05" db="EMBL/GenBank/DDBJ databases">
        <authorList>
            <person name="Lanie J.A."/>
            <person name="Ng W.-L."/>
            <person name="Kazmierczak K.M."/>
            <person name="Andrzejewski T.M."/>
            <person name="Davidsen T.M."/>
            <person name="Wayne K.J."/>
            <person name="Tettelin H."/>
            <person name="Glass J.I."/>
            <person name="Rusch D."/>
            <person name="Podicherti R."/>
            <person name="Tsui H.-C.T."/>
            <person name="Winkler M.E."/>
        </authorList>
    </citation>
    <scope>NUCLEOTIDE SEQUENCE</scope>
</reference>
<organism evidence="1">
    <name type="scientific">marine metagenome</name>
    <dbReference type="NCBI Taxonomy" id="408172"/>
    <lineage>
        <taxon>unclassified sequences</taxon>
        <taxon>metagenomes</taxon>
        <taxon>ecological metagenomes</taxon>
    </lineage>
</organism>
<gene>
    <name evidence="1" type="ORF">METZ01_LOCUS166126</name>
</gene>
<dbReference type="AlphaFoldDB" id="A0A382BJ20"/>
<proteinExistence type="predicted"/>
<sequence length="50" mass="5888">MECKPCNCIDYEKLDMSNENASHAYRRHQIILLDYGTFLRDGDLSKYQTS</sequence>
<protein>
    <submittedName>
        <fullName evidence="1">Uncharacterized protein</fullName>
    </submittedName>
</protein>
<evidence type="ECO:0000313" key="1">
    <source>
        <dbReference type="EMBL" id="SVB13272.1"/>
    </source>
</evidence>
<dbReference type="EMBL" id="UINC01029844">
    <property type="protein sequence ID" value="SVB13272.1"/>
    <property type="molecule type" value="Genomic_DNA"/>
</dbReference>
<name>A0A382BJ20_9ZZZZ</name>
<accession>A0A382BJ20</accession>